<organism evidence="1 2">
    <name type="scientific">Populus trichocarpa</name>
    <name type="common">Western balsam poplar</name>
    <name type="synonym">Populus balsamifera subsp. trichocarpa</name>
    <dbReference type="NCBI Taxonomy" id="3694"/>
    <lineage>
        <taxon>Eukaryota</taxon>
        <taxon>Viridiplantae</taxon>
        <taxon>Streptophyta</taxon>
        <taxon>Embryophyta</taxon>
        <taxon>Tracheophyta</taxon>
        <taxon>Spermatophyta</taxon>
        <taxon>Magnoliopsida</taxon>
        <taxon>eudicotyledons</taxon>
        <taxon>Gunneridae</taxon>
        <taxon>Pentapetalae</taxon>
        <taxon>rosids</taxon>
        <taxon>fabids</taxon>
        <taxon>Malpighiales</taxon>
        <taxon>Salicaceae</taxon>
        <taxon>Saliceae</taxon>
        <taxon>Populus</taxon>
    </lineage>
</organism>
<accession>A0ACC0T5L3</accession>
<gene>
    <name evidence="1" type="ORF">POPTR_004G197800v4</name>
</gene>
<reference evidence="1 2" key="1">
    <citation type="journal article" date="2006" name="Science">
        <title>The genome of black cottonwood, Populus trichocarpa (Torr. &amp; Gray).</title>
        <authorList>
            <person name="Tuskan G.A."/>
            <person name="Difazio S."/>
            <person name="Jansson S."/>
            <person name="Bohlmann J."/>
            <person name="Grigoriev I."/>
            <person name="Hellsten U."/>
            <person name="Putnam N."/>
            <person name="Ralph S."/>
            <person name="Rombauts S."/>
            <person name="Salamov A."/>
            <person name="Schein J."/>
            <person name="Sterck L."/>
            <person name="Aerts A."/>
            <person name="Bhalerao R.R."/>
            <person name="Bhalerao R.P."/>
            <person name="Blaudez D."/>
            <person name="Boerjan W."/>
            <person name="Brun A."/>
            <person name="Brunner A."/>
            <person name="Busov V."/>
            <person name="Campbell M."/>
            <person name="Carlson J."/>
            <person name="Chalot M."/>
            <person name="Chapman J."/>
            <person name="Chen G.L."/>
            <person name="Cooper D."/>
            <person name="Coutinho P.M."/>
            <person name="Couturier J."/>
            <person name="Covert S."/>
            <person name="Cronk Q."/>
            <person name="Cunningham R."/>
            <person name="Davis J."/>
            <person name="Degroeve S."/>
            <person name="Dejardin A."/>
            <person name="Depamphilis C."/>
            <person name="Detter J."/>
            <person name="Dirks B."/>
            <person name="Dubchak I."/>
            <person name="Duplessis S."/>
            <person name="Ehlting J."/>
            <person name="Ellis B."/>
            <person name="Gendler K."/>
            <person name="Goodstein D."/>
            <person name="Gribskov M."/>
            <person name="Grimwood J."/>
            <person name="Groover A."/>
            <person name="Gunter L."/>
            <person name="Hamberger B."/>
            <person name="Heinze B."/>
            <person name="Helariutta Y."/>
            <person name="Henrissat B."/>
            <person name="Holligan D."/>
            <person name="Holt R."/>
            <person name="Huang W."/>
            <person name="Islam-Faridi N."/>
            <person name="Jones S."/>
            <person name="Jones-Rhoades M."/>
            <person name="Jorgensen R."/>
            <person name="Joshi C."/>
            <person name="Kangasjarvi J."/>
            <person name="Karlsson J."/>
            <person name="Kelleher C."/>
            <person name="Kirkpatrick R."/>
            <person name="Kirst M."/>
            <person name="Kohler A."/>
            <person name="Kalluri U."/>
            <person name="Larimer F."/>
            <person name="Leebens-Mack J."/>
            <person name="Leple J.C."/>
            <person name="Locascio P."/>
            <person name="Lou Y."/>
            <person name="Lucas S."/>
            <person name="Martin F."/>
            <person name="Montanini B."/>
            <person name="Napoli C."/>
            <person name="Nelson D.R."/>
            <person name="Nelson C."/>
            <person name="Nieminen K."/>
            <person name="Nilsson O."/>
            <person name="Pereda V."/>
            <person name="Peter G."/>
            <person name="Philippe R."/>
            <person name="Pilate G."/>
            <person name="Poliakov A."/>
            <person name="Razumovskaya J."/>
            <person name="Richardson P."/>
            <person name="Rinaldi C."/>
            <person name="Ritland K."/>
            <person name="Rouze P."/>
            <person name="Ryaboy D."/>
            <person name="Schmutz J."/>
            <person name="Schrader J."/>
            <person name="Segerman B."/>
            <person name="Shin H."/>
            <person name="Siddiqui A."/>
            <person name="Sterky F."/>
            <person name="Terry A."/>
            <person name="Tsai C.J."/>
            <person name="Uberbacher E."/>
            <person name="Unneberg P."/>
            <person name="Vahala J."/>
            <person name="Wall K."/>
            <person name="Wessler S."/>
            <person name="Yang G."/>
            <person name="Yin T."/>
            <person name="Douglas C."/>
            <person name="Marra M."/>
            <person name="Sandberg G."/>
            <person name="Van de Peer Y."/>
            <person name="Rokhsar D."/>
        </authorList>
    </citation>
    <scope>NUCLEOTIDE SEQUENCE [LARGE SCALE GENOMIC DNA]</scope>
    <source>
        <strain evidence="2">cv. Nisqually</strain>
    </source>
</reference>
<comment type="caution">
    <text evidence="1">The sequence shown here is derived from an EMBL/GenBank/DDBJ whole genome shotgun (WGS) entry which is preliminary data.</text>
</comment>
<protein>
    <submittedName>
        <fullName evidence="1">Uncharacterized protein</fullName>
    </submittedName>
</protein>
<evidence type="ECO:0000313" key="2">
    <source>
        <dbReference type="Proteomes" id="UP000006729"/>
    </source>
</evidence>
<evidence type="ECO:0000313" key="1">
    <source>
        <dbReference type="EMBL" id="KAI9396869.1"/>
    </source>
</evidence>
<dbReference type="Proteomes" id="UP000006729">
    <property type="component" value="Chromosome 4"/>
</dbReference>
<sequence length="986" mass="111156">MIYKIFRRKVEIQNSLKRKVRSFLSLSNPIAFHLCVALKVQKIKVSLDELRKDAIGYGLGVLYTTPQPSLHPKTDSFLGSSEVVIGRVDDVSKIMNLMVSSCRQQVLSVIPIVGMAGLGKTTLAKMVLKEVKDRKLFDVIFWICVSDSFDDERILGEMLQTLDKNTGGISNINTIMTNLERQLKDKKFLLVLDDVWNEEYGKWESLRDRLLKVVGINHGNAVVVTTRLPLVASIMENPPVFRHELKQLSNDECWSIIRKIVSRNGGESIPSELEAVGIDIAKKCGGVPLAASIIGGMLLSEKKEKWLSIKKNEAVEKFNLTKKLLPVLKLSFDHVSSESLQRCFAYCSIFPKDFEIEKEKLIQLWMAEGLLGPSHGEMEDTGARNFNDLLARSFFQDFQTDELGNVICCKMRELVHDLASLVTKSETVIWEAGSAIDGTFRARHLNLLSYDRDGPAFLKDGARKLRTLFSKSWEFRELPDSICLLKHLRYLDVSQTNIKAFPKSITKLHHLQTLRFRRCWLLEKLPNKMEYLASLRHIDFSHTPADVGCLTGLRTLPFFEVGTGRGVGIVNLEHVRDKKEATGASLFGKAKINALVLVWSSERKSSSSSINYKDVLEGLQPHPDIRSLEIENYQGDEFPPWLLMPTLNNLVVLKLEGCKKLPTAGNLSHLEILEIEGMDGVKKIGEEFYSSGGSGTGPIFPALKRLSLVNMWSLVEWMIPATVAGGVQAALPCLEELYMSWSPELRSCDALSHIPGEFHASATSLKYLTILGCSSLTSIPSLQNCTALEVLSIYKCYNVVSIILELHSLKSDLKVKDCRKPLFFYDDDDLHGGELRLHSLIQLEISFCQNLSHIPEDFFCGLNQLRVLKIGSFSEELEAFPGMNSIHHLGGSLKKLKIFGWKNLKSLPHQLQHLTSLVKLKIFYFDGEEFDEALPDWLANLSSLQELTICYCKNFKCPLLQQNCFEGSGSEWHKISRILYINIENK</sequence>
<proteinExistence type="predicted"/>
<keyword evidence="2" id="KW-1185">Reference proteome</keyword>
<name>A0ACC0T5L3_POPTR</name>
<dbReference type="EMBL" id="CM009293">
    <property type="protein sequence ID" value="KAI9396869.1"/>
    <property type="molecule type" value="Genomic_DNA"/>
</dbReference>